<feature type="region of interest" description="Disordered" evidence="1">
    <location>
        <begin position="1"/>
        <end position="23"/>
    </location>
</feature>
<evidence type="ECO:0000313" key="3">
    <source>
        <dbReference type="Proteomes" id="UP000001946"/>
    </source>
</evidence>
<evidence type="ECO:0008006" key="4">
    <source>
        <dbReference type="Google" id="ProtNLM"/>
    </source>
</evidence>
<evidence type="ECO:0000313" key="2">
    <source>
        <dbReference type="EMBL" id="BAE81820.1"/>
    </source>
</evidence>
<accession>Q252H2</accession>
<dbReference type="STRING" id="138119.DSY0031"/>
<dbReference type="eggNOG" id="ENOG502ZUNV">
    <property type="taxonomic scope" value="Bacteria"/>
</dbReference>
<protein>
    <recommendedName>
        <fullName evidence="4">Ribbon-helix-helix protein CopG domain-containing protein</fullName>
    </recommendedName>
</protein>
<evidence type="ECO:0000256" key="1">
    <source>
        <dbReference type="SAM" id="MobiDB-lite"/>
    </source>
</evidence>
<dbReference type="Proteomes" id="UP000001946">
    <property type="component" value="Chromosome"/>
</dbReference>
<sequence>MVEKRAGERRVVASDRPPTTSPSSAGRFSYLDMRWSDWGFVTVRVVASCENTRKQRNLHGHLAGGHSRNGGFHMKNNKERTAVWLYPETMERLDGWLIQDNCKSRSEFIEKALCFYMGYLGTEDTSSYLSKALLSSMEGTLQKTENRVAGNLFRLSVEISMMMHLLATTLDISDEELHRLRGRCVAEVKKTKGKIRLDDAVEFQSRADDE</sequence>
<gene>
    <name evidence="2" type="ordered locus">DSY0031</name>
</gene>
<dbReference type="KEGG" id="dsy:DSY0031"/>
<dbReference type="AlphaFoldDB" id="Q252H2"/>
<keyword evidence="3" id="KW-1185">Reference proteome</keyword>
<dbReference type="EMBL" id="AP008230">
    <property type="protein sequence ID" value="BAE81820.1"/>
    <property type="molecule type" value="Genomic_DNA"/>
</dbReference>
<organism evidence="2 3">
    <name type="scientific">Desulfitobacterium hafniense (strain Y51)</name>
    <dbReference type="NCBI Taxonomy" id="138119"/>
    <lineage>
        <taxon>Bacteria</taxon>
        <taxon>Bacillati</taxon>
        <taxon>Bacillota</taxon>
        <taxon>Clostridia</taxon>
        <taxon>Eubacteriales</taxon>
        <taxon>Desulfitobacteriaceae</taxon>
        <taxon>Desulfitobacterium</taxon>
    </lineage>
</organism>
<feature type="compositionally biased region" description="Basic and acidic residues" evidence="1">
    <location>
        <begin position="1"/>
        <end position="13"/>
    </location>
</feature>
<proteinExistence type="predicted"/>
<name>Q252H2_DESHY</name>
<reference evidence="2 3" key="1">
    <citation type="journal article" date="2006" name="J. Bacteriol.">
        <title>Complete genome sequence of the dehalorespiring bacterium Desulfitobacterium hafniense Y51 and comparison with Dehalococcoides ethenogenes 195.</title>
        <authorList>
            <person name="Nonaka H."/>
            <person name="Keresztes G."/>
            <person name="Shinoda Y."/>
            <person name="Ikenaga Y."/>
            <person name="Abe M."/>
            <person name="Naito K."/>
            <person name="Inatomi K."/>
            <person name="Furukawa K."/>
            <person name="Inui M."/>
            <person name="Yukawa H."/>
        </authorList>
    </citation>
    <scope>NUCLEOTIDE SEQUENCE [LARGE SCALE GENOMIC DNA]</scope>
    <source>
        <strain evidence="2 3">Y51</strain>
    </source>
</reference>
<dbReference type="HOGENOM" id="CLU_1308454_0_0_9"/>